<dbReference type="InterPro" id="IPR016024">
    <property type="entry name" value="ARM-type_fold"/>
</dbReference>
<dbReference type="Proteomes" id="UP000011668">
    <property type="component" value="Unassembled WGS sequence"/>
</dbReference>
<comment type="caution">
    <text evidence="3">The sequence shown here is derived from an EMBL/GenBank/DDBJ whole genome shotgun (WGS) entry which is preliminary data.</text>
</comment>
<evidence type="ECO:0000313" key="4">
    <source>
        <dbReference type="Proteomes" id="UP000011668"/>
    </source>
</evidence>
<feature type="region of interest" description="Disordered" evidence="1">
    <location>
        <begin position="322"/>
        <end position="353"/>
    </location>
</feature>
<feature type="domain" description="Formin GTPase-binding" evidence="2">
    <location>
        <begin position="222"/>
        <end position="515"/>
    </location>
</feature>
<accession>L8X560</accession>
<protein>
    <submittedName>
        <fullName evidence="3">Diaphanous GTPase-binding domain-containing protein</fullName>
    </submittedName>
</protein>
<dbReference type="GO" id="GO:0003779">
    <property type="term" value="F:actin binding"/>
    <property type="evidence" value="ECO:0007669"/>
    <property type="project" value="InterPro"/>
</dbReference>
<evidence type="ECO:0000259" key="2">
    <source>
        <dbReference type="SMART" id="SM01140"/>
    </source>
</evidence>
<feature type="region of interest" description="Disordered" evidence="1">
    <location>
        <begin position="523"/>
        <end position="545"/>
    </location>
</feature>
<dbReference type="EMBL" id="AFRT01000388">
    <property type="protein sequence ID" value="ELU44173.1"/>
    <property type="molecule type" value="Genomic_DNA"/>
</dbReference>
<dbReference type="SMART" id="SM01140">
    <property type="entry name" value="Drf_GBD"/>
    <property type="match status" value="1"/>
</dbReference>
<dbReference type="SUPFAM" id="SSF48371">
    <property type="entry name" value="ARM repeat"/>
    <property type="match status" value="1"/>
</dbReference>
<dbReference type="OMA" id="MSGWERC"/>
<dbReference type="GO" id="GO:0030036">
    <property type="term" value="P:actin cytoskeleton organization"/>
    <property type="evidence" value="ECO:0007669"/>
    <property type="project" value="InterPro"/>
</dbReference>
<sequence length="672" mass="74092">MVQSTYEDELTGKYLGHSRSLVCASRMLTHLYEPRVDINPSLALLQLEVSNSPSALELQTTINNDLHGYKKLKESRNEIIMGQNNGSCNPTLGYAMASTESLNLATTHLQLSLEVDFPTSYPACQLNVSPVLWSVNASSTTDMFKKVLPSRRTTTSDESPFEIVTPAPSSDRRDGKENVPQAQGQRAGADGSKSWYGSSRMSVDMKPRDRKKSSAKAAAQLEPQMTGGTTNVAFERMLDDLQIPSTVRVKLTTLETPVKAAMLRSSHVLGTAPPPAPATPPSLRRTRSNESLASPKPLFGLNAATASNEELSVPRPAFLADEFPRRSLDSSDPTSSPSRHTRGSSLDLPRSNSLADLAISKKDKDNKDLDKLKSKNIKQKGVERDIISPQKFGQILATTKSVELELETVKKLRIMLRNEAASWSEDFLRMGGYSALMSRLHELLEMEWREESRDDPLLHEILRCFKALSTSSIGCFALRSSAPTPFVQLVSLLYSDKKPGDIGSRQLIVELLLILFEIYPPPPRTRERSNSSSTGTPSSPPPQYTLPAPHTTLYGLIRALLLTPAPLPSESPSAPISPHAFIESLRTPRIYKTYLQELSDVCRDYFWVFCHPGNTIWALSKVDEAKVERPRAPGGMTGGVEYEAMTYLVSILTQAGIIIRVAHCLARLPIYA</sequence>
<dbReference type="HOGENOM" id="CLU_026458_0_0_1"/>
<gene>
    <name evidence="3" type="ORF">AG1IA_01808</name>
</gene>
<dbReference type="OrthoDB" id="2155261at2759"/>
<feature type="region of interest" description="Disordered" evidence="1">
    <location>
        <begin position="149"/>
        <end position="228"/>
    </location>
</feature>
<dbReference type="GO" id="GO:0031267">
    <property type="term" value="F:small GTPase binding"/>
    <property type="evidence" value="ECO:0007669"/>
    <property type="project" value="InterPro"/>
</dbReference>
<keyword evidence="4" id="KW-1185">Reference proteome</keyword>
<organism evidence="3 4">
    <name type="scientific">Thanatephorus cucumeris (strain AG1-IA)</name>
    <name type="common">Rice sheath blight fungus</name>
    <name type="synonym">Rhizoctonia solani</name>
    <dbReference type="NCBI Taxonomy" id="983506"/>
    <lineage>
        <taxon>Eukaryota</taxon>
        <taxon>Fungi</taxon>
        <taxon>Dikarya</taxon>
        <taxon>Basidiomycota</taxon>
        <taxon>Agaricomycotina</taxon>
        <taxon>Agaricomycetes</taxon>
        <taxon>Cantharellales</taxon>
        <taxon>Ceratobasidiaceae</taxon>
        <taxon>Rhizoctonia</taxon>
        <taxon>Rhizoctonia solani AG-1</taxon>
    </lineage>
</organism>
<proteinExistence type="predicted"/>
<name>L8X560_THACA</name>
<reference evidence="3 4" key="1">
    <citation type="journal article" date="2013" name="Nat. Commun.">
        <title>The evolution and pathogenic mechanisms of the rice sheath blight pathogen.</title>
        <authorList>
            <person name="Zheng A."/>
            <person name="Lin R."/>
            <person name="Xu L."/>
            <person name="Qin P."/>
            <person name="Tang C."/>
            <person name="Ai P."/>
            <person name="Zhang D."/>
            <person name="Liu Y."/>
            <person name="Sun Z."/>
            <person name="Feng H."/>
            <person name="Wang Y."/>
            <person name="Chen Y."/>
            <person name="Liang X."/>
            <person name="Fu R."/>
            <person name="Li Q."/>
            <person name="Zhang J."/>
            <person name="Yu X."/>
            <person name="Xie Z."/>
            <person name="Ding L."/>
            <person name="Guan P."/>
            <person name="Tang J."/>
            <person name="Liang Y."/>
            <person name="Wang S."/>
            <person name="Deng Q."/>
            <person name="Li S."/>
            <person name="Zhu J."/>
            <person name="Wang L."/>
            <person name="Liu H."/>
            <person name="Li P."/>
        </authorList>
    </citation>
    <scope>NUCLEOTIDE SEQUENCE [LARGE SCALE GENOMIC DNA]</scope>
    <source>
        <strain evidence="4">AG-1 IA</strain>
    </source>
</reference>
<dbReference type="InterPro" id="IPR010473">
    <property type="entry name" value="GTPase-bd"/>
</dbReference>
<evidence type="ECO:0000313" key="3">
    <source>
        <dbReference type="EMBL" id="ELU44173.1"/>
    </source>
</evidence>
<dbReference type="InterPro" id="IPR011989">
    <property type="entry name" value="ARM-like"/>
</dbReference>
<feature type="region of interest" description="Disordered" evidence="1">
    <location>
        <begin position="265"/>
        <end position="298"/>
    </location>
</feature>
<dbReference type="AlphaFoldDB" id="L8X560"/>
<dbReference type="Pfam" id="PF06371">
    <property type="entry name" value="Drf_GBD"/>
    <property type="match status" value="1"/>
</dbReference>
<dbReference type="Gene3D" id="1.25.10.10">
    <property type="entry name" value="Leucine-rich Repeat Variant"/>
    <property type="match status" value="1"/>
</dbReference>
<evidence type="ECO:0000256" key="1">
    <source>
        <dbReference type="SAM" id="MobiDB-lite"/>
    </source>
</evidence>